<protein>
    <recommendedName>
        <fullName evidence="9">Periplasmic chaperone PpiD</fullName>
    </recommendedName>
    <alternativeName>
        <fullName evidence="10">Periplasmic folding chaperone</fullName>
    </alternativeName>
</protein>
<evidence type="ECO:0000313" key="14">
    <source>
        <dbReference type="EMBL" id="APZ43584.1"/>
    </source>
</evidence>
<dbReference type="EMBL" id="CP019434">
    <property type="protein sequence ID" value="APZ43584.1"/>
    <property type="molecule type" value="Genomic_DNA"/>
</dbReference>
<evidence type="ECO:0000256" key="8">
    <source>
        <dbReference type="ARBA" id="ARBA00038408"/>
    </source>
</evidence>
<dbReference type="PANTHER" id="PTHR47529:SF1">
    <property type="entry name" value="PERIPLASMIC CHAPERONE PPID"/>
    <property type="match status" value="1"/>
</dbReference>
<keyword evidence="11" id="KW-0697">Rotamase</keyword>
<evidence type="ECO:0000256" key="12">
    <source>
        <dbReference type="SAM" id="Phobius"/>
    </source>
</evidence>
<dbReference type="AlphaFoldDB" id="A0A1P8UIF9"/>
<feature type="domain" description="PpiC" evidence="13">
    <location>
        <begin position="264"/>
        <end position="361"/>
    </location>
</feature>
<keyword evidence="7" id="KW-0143">Chaperone</keyword>
<dbReference type="Pfam" id="PF13624">
    <property type="entry name" value="SurA_N_3"/>
    <property type="match status" value="1"/>
</dbReference>
<dbReference type="Gene3D" id="1.10.4030.10">
    <property type="entry name" value="Porin chaperone SurA, peptide-binding domain"/>
    <property type="match status" value="1"/>
</dbReference>
<comment type="subcellular location">
    <subcellularLocation>
        <location evidence="1">Cell inner membrane</location>
        <topology evidence="1">Single-pass type II membrane protein</topology>
        <orientation evidence="1">Periplasmic side</orientation>
    </subcellularLocation>
</comment>
<evidence type="ECO:0000259" key="13">
    <source>
        <dbReference type="PROSITE" id="PS50198"/>
    </source>
</evidence>
<dbReference type="GO" id="GO:0005886">
    <property type="term" value="C:plasma membrane"/>
    <property type="evidence" value="ECO:0007669"/>
    <property type="project" value="UniProtKB-SubCell"/>
</dbReference>
<dbReference type="PANTHER" id="PTHR47529">
    <property type="entry name" value="PEPTIDYL-PROLYL CIS-TRANS ISOMERASE D"/>
    <property type="match status" value="1"/>
</dbReference>
<evidence type="ECO:0000313" key="15">
    <source>
        <dbReference type="Proteomes" id="UP000243807"/>
    </source>
</evidence>
<sequence>MLQTIRDRASGWIAYAVILLISIPFALWGVNNYLNDGSGKQVVATISGVSISTREYAQAYRAEKLRIEQMFGGNLPSGFDDKKIKQLVLQNLVRRAVINNEASKAGYKVTDIQLLQQLKQYPAFAVDGKFSASRYQQLLQQNGMTPEIFENKLRQELSDMQLQNGIVKTAFVTPEESARLSELKNEKRQVVTMTLPLVRYKNEVKVSDKAIEDYYNAHKSEFVSPEKVKLSYLQLNANKLALPNPTDSDLRSYYERHSTEFAQPEQAKAREIVVKLGGTGNPGATQRLKAISAQLAAGESFAVVAKKYSEASNAKDGGLLGPVTKQDLPPQLSAVLFALKPGDVSPPVKYGQKIYRFKLEQLQNAVRPAFEQVRAKVKVAYLKHERNIRFSDLVQRLQVLTYKNPGTLIPAAKSMNQKILTTGWLTQGTGSGIASNPAVRAAAFSDAVYKNGTNSQVIELNKHEAVVVRIDARQGPVQKPLSAVRKQIHDVIARQDADSLARKAASQLASAIKAGGKVEAVAKKQGIATNDLGWIGRHVSQSNMPALTKAVFETSAPKAGAKSAGFIRLPNGDYEVFAVLGTKYPAVKTASAAASRRYDAMIGQTELQMAYGAWEAADAIKVYPQNMSNGL</sequence>
<evidence type="ECO:0000256" key="2">
    <source>
        <dbReference type="ARBA" id="ARBA00022475"/>
    </source>
</evidence>
<evidence type="ECO:0000256" key="6">
    <source>
        <dbReference type="ARBA" id="ARBA00023136"/>
    </source>
</evidence>
<dbReference type="Pfam" id="PF13145">
    <property type="entry name" value="Rotamase_2"/>
    <property type="match status" value="1"/>
</dbReference>
<dbReference type="SUPFAM" id="SSF54534">
    <property type="entry name" value="FKBP-like"/>
    <property type="match status" value="1"/>
</dbReference>
<evidence type="ECO:0000256" key="3">
    <source>
        <dbReference type="ARBA" id="ARBA00022519"/>
    </source>
</evidence>
<keyword evidence="5 12" id="KW-1133">Transmembrane helix</keyword>
<dbReference type="InterPro" id="IPR046357">
    <property type="entry name" value="PPIase_dom_sf"/>
</dbReference>
<keyword evidence="11" id="KW-0413">Isomerase</keyword>
<evidence type="ECO:0000256" key="7">
    <source>
        <dbReference type="ARBA" id="ARBA00023186"/>
    </source>
</evidence>
<dbReference type="GO" id="GO:0003755">
    <property type="term" value="F:peptidyl-prolyl cis-trans isomerase activity"/>
    <property type="evidence" value="ECO:0007669"/>
    <property type="project" value="UniProtKB-KW"/>
</dbReference>
<name>A0A1P8UIF9_9GAMM</name>
<evidence type="ECO:0000256" key="4">
    <source>
        <dbReference type="ARBA" id="ARBA00022692"/>
    </source>
</evidence>
<feature type="transmembrane region" description="Helical" evidence="12">
    <location>
        <begin position="12"/>
        <end position="30"/>
    </location>
</feature>
<accession>A0A1P8UIF9</accession>
<gene>
    <name evidence="14" type="ORF">BW247_11195</name>
</gene>
<evidence type="ECO:0000256" key="1">
    <source>
        <dbReference type="ARBA" id="ARBA00004382"/>
    </source>
</evidence>
<dbReference type="InterPro" id="IPR027304">
    <property type="entry name" value="Trigger_fact/SurA_dom_sf"/>
</dbReference>
<comment type="similarity">
    <text evidence="8">Belongs to the PpiD chaperone family.</text>
</comment>
<dbReference type="InterPro" id="IPR052029">
    <property type="entry name" value="PpiD_chaperone"/>
</dbReference>
<keyword evidence="4 12" id="KW-0812">Transmembrane</keyword>
<reference evidence="14 15" key="1">
    <citation type="submission" date="2017-01" db="EMBL/GenBank/DDBJ databases">
        <title>Draft sequence of Acidihalobacter ferrooxidans strain DSM 14175 (strain V8).</title>
        <authorList>
            <person name="Khaleque H.N."/>
            <person name="Ramsay J.P."/>
            <person name="Murphy R.J.T."/>
            <person name="Kaksonen A.H."/>
            <person name="Boxall N.J."/>
            <person name="Watkin E.L.J."/>
        </authorList>
    </citation>
    <scope>NUCLEOTIDE SEQUENCE [LARGE SCALE GENOMIC DNA]</scope>
    <source>
        <strain evidence="14 15">V8</strain>
    </source>
</reference>
<keyword evidence="3" id="KW-0997">Cell inner membrane</keyword>
<evidence type="ECO:0000256" key="11">
    <source>
        <dbReference type="PROSITE-ProRule" id="PRU00278"/>
    </source>
</evidence>
<dbReference type="PROSITE" id="PS50198">
    <property type="entry name" value="PPIC_PPIASE_2"/>
    <property type="match status" value="1"/>
</dbReference>
<evidence type="ECO:0000256" key="5">
    <source>
        <dbReference type="ARBA" id="ARBA00022989"/>
    </source>
</evidence>
<keyword evidence="6 12" id="KW-0472">Membrane</keyword>
<evidence type="ECO:0000256" key="10">
    <source>
        <dbReference type="ARBA" id="ARBA00042775"/>
    </source>
</evidence>
<dbReference type="KEGG" id="afy:BW247_11195"/>
<dbReference type="STRING" id="1765967.BW247_11195"/>
<organism evidence="14 15">
    <name type="scientific">Acidihalobacter ferrooxydans</name>
    <dbReference type="NCBI Taxonomy" id="1765967"/>
    <lineage>
        <taxon>Bacteria</taxon>
        <taxon>Pseudomonadati</taxon>
        <taxon>Pseudomonadota</taxon>
        <taxon>Gammaproteobacteria</taxon>
        <taxon>Chromatiales</taxon>
        <taxon>Ectothiorhodospiraceae</taxon>
        <taxon>Acidihalobacter</taxon>
    </lineage>
</organism>
<dbReference type="RefSeq" id="WP_076837224.1">
    <property type="nucleotide sequence ID" value="NZ_CP019434.1"/>
</dbReference>
<dbReference type="InterPro" id="IPR000297">
    <property type="entry name" value="PPIase_PpiC"/>
</dbReference>
<proteinExistence type="inferred from homology"/>
<dbReference type="SUPFAM" id="SSF109998">
    <property type="entry name" value="Triger factor/SurA peptide-binding domain-like"/>
    <property type="match status" value="1"/>
</dbReference>
<keyword evidence="15" id="KW-1185">Reference proteome</keyword>
<keyword evidence="2" id="KW-1003">Cell membrane</keyword>
<dbReference type="OrthoDB" id="9812372at2"/>
<evidence type="ECO:0000256" key="9">
    <source>
        <dbReference type="ARBA" id="ARBA00040743"/>
    </source>
</evidence>
<dbReference type="Proteomes" id="UP000243807">
    <property type="component" value="Chromosome"/>
</dbReference>
<dbReference type="Gene3D" id="3.10.50.40">
    <property type="match status" value="1"/>
</dbReference>